<dbReference type="PANTHER" id="PTHR47704">
    <property type="entry name" value="POTASSIUM TRANSPORTER KIMA"/>
    <property type="match status" value="1"/>
</dbReference>
<dbReference type="PANTHER" id="PTHR47704:SF1">
    <property type="entry name" value="POTASSIUM TRANSPORTER KIMA"/>
    <property type="match status" value="1"/>
</dbReference>
<dbReference type="InterPro" id="IPR002293">
    <property type="entry name" value="AA/rel_permease1"/>
</dbReference>
<dbReference type="Proteomes" id="UP001299970">
    <property type="component" value="Unassembled WGS sequence"/>
</dbReference>
<proteinExistence type="predicted"/>
<dbReference type="Gene3D" id="1.20.1740.10">
    <property type="entry name" value="Amino acid/polyamine transporter I"/>
    <property type="match status" value="1"/>
</dbReference>
<comment type="subcellular location">
    <subcellularLocation>
        <location evidence="1">Membrane</location>
        <topology evidence="1">Multi-pass membrane protein</topology>
    </subcellularLocation>
</comment>
<evidence type="ECO:0000256" key="3">
    <source>
        <dbReference type="ARBA" id="ARBA00022989"/>
    </source>
</evidence>
<name>A0ABS9TVC3_9PSEU</name>
<comment type="caution">
    <text evidence="6">The sequence shown here is derived from an EMBL/GenBank/DDBJ whole genome shotgun (WGS) entry which is preliminary data.</text>
</comment>
<feature type="transmembrane region" description="Helical" evidence="5">
    <location>
        <begin position="370"/>
        <end position="393"/>
    </location>
</feature>
<dbReference type="RefSeq" id="WP_241043259.1">
    <property type="nucleotide sequence ID" value="NZ_BAAAJF010000056.1"/>
</dbReference>
<feature type="transmembrane region" description="Helical" evidence="5">
    <location>
        <begin position="344"/>
        <end position="364"/>
    </location>
</feature>
<keyword evidence="4 5" id="KW-0472">Membrane</keyword>
<keyword evidence="7" id="KW-1185">Reference proteome</keyword>
<dbReference type="InterPro" id="IPR053153">
    <property type="entry name" value="APC_K+_Transporter"/>
</dbReference>
<keyword evidence="2 5" id="KW-0812">Transmembrane</keyword>
<feature type="transmembrane region" description="Helical" evidence="5">
    <location>
        <begin position="48"/>
        <end position="81"/>
    </location>
</feature>
<reference evidence="6 7" key="1">
    <citation type="submission" date="2022-03" db="EMBL/GenBank/DDBJ databases">
        <title>Pseudonocardia alaer sp. nov., a novel actinomycete isolated from reed forest soil.</title>
        <authorList>
            <person name="Wang L."/>
        </authorList>
    </citation>
    <scope>NUCLEOTIDE SEQUENCE [LARGE SCALE GENOMIC DNA]</scope>
    <source>
        <strain evidence="6 7">Y-16303</strain>
    </source>
</reference>
<feature type="transmembrane region" description="Helical" evidence="5">
    <location>
        <begin position="140"/>
        <end position="158"/>
    </location>
</feature>
<feature type="transmembrane region" description="Helical" evidence="5">
    <location>
        <begin position="430"/>
        <end position="448"/>
    </location>
</feature>
<protein>
    <submittedName>
        <fullName evidence="6">APC family permease</fullName>
    </submittedName>
</protein>
<evidence type="ECO:0000256" key="2">
    <source>
        <dbReference type="ARBA" id="ARBA00022692"/>
    </source>
</evidence>
<feature type="transmembrane region" description="Helical" evidence="5">
    <location>
        <begin position="210"/>
        <end position="233"/>
    </location>
</feature>
<organism evidence="6 7">
    <name type="scientific">Pseudonocardia alaniniphila</name>
    <dbReference type="NCBI Taxonomy" id="75291"/>
    <lineage>
        <taxon>Bacteria</taxon>
        <taxon>Bacillati</taxon>
        <taxon>Actinomycetota</taxon>
        <taxon>Actinomycetes</taxon>
        <taxon>Pseudonocardiales</taxon>
        <taxon>Pseudonocardiaceae</taxon>
        <taxon>Pseudonocardia</taxon>
    </lineage>
</organism>
<dbReference type="EMBL" id="JAKXMK010000078">
    <property type="protein sequence ID" value="MCH6172456.1"/>
    <property type="molecule type" value="Genomic_DNA"/>
</dbReference>
<dbReference type="Pfam" id="PF13520">
    <property type="entry name" value="AA_permease_2"/>
    <property type="match status" value="1"/>
</dbReference>
<keyword evidence="3 5" id="KW-1133">Transmembrane helix</keyword>
<feature type="transmembrane region" description="Helical" evidence="5">
    <location>
        <begin position="295"/>
        <end position="323"/>
    </location>
</feature>
<evidence type="ECO:0000256" key="4">
    <source>
        <dbReference type="ARBA" id="ARBA00023136"/>
    </source>
</evidence>
<feature type="transmembrane region" description="Helical" evidence="5">
    <location>
        <begin position="254"/>
        <end position="275"/>
    </location>
</feature>
<feature type="transmembrane region" description="Helical" evidence="5">
    <location>
        <begin position="108"/>
        <end position="134"/>
    </location>
</feature>
<sequence>MTQVAAGLRRVRPVRPIAEERHRLTATTGIAALGLDALASCAYGPESIVLALGVAGAAGIGLTVPVTLVIVGLLAVLVVCYRQVIAAYPDGGGAYTVARDNLGRRAGLVAAASLVVDYVLNVAVSVAAGVAALTSAFPELLPWTVELCIAVLILVTGVNLRGVVTGGKLFALPALVFVGSLVVLIVVGLVRGGPMAPLPPADPVITPQAVGILLVLAALANGCSALTGVEAIANATPSFRTPGRARARRAEAGLGLILGTLLIGLAVLVEMFHAGPVTGRTLLSLLAEGSIGTGTLYVVVQLATVVLLGLAANTSFGGLPVLAARLAADGALPHVFGLRGDRQVYRASIVVLAVLSGALLLFSAGQVAVLVPLFAIGVFVGFSLCQAGMLRHWWTQRGPRWQQKAALSVLGVTLTGAAAIVLTAEKFTAGAWLIVLVIPLLVLLFVGVRRSYARIGHVLEVDQCPQPPRPTASVVVVPVVGISRLAEESLSAALSMGSRTVAVHVVLGEESEDRAQADAFQDRWQEWRPDVPLVLLTAVDERGRPSRVLGPAIARYLRSVSEPAGERALLLVGEVAPDHWWQRVLFNRRGAVVARYAERHTDAVVCRLRFRLLPRRHGEPAHTATQNRTLVPTQTV</sequence>
<evidence type="ECO:0000256" key="5">
    <source>
        <dbReference type="SAM" id="Phobius"/>
    </source>
</evidence>
<feature type="transmembrane region" description="Helical" evidence="5">
    <location>
        <begin position="170"/>
        <end position="190"/>
    </location>
</feature>
<gene>
    <name evidence="6" type="ORF">MMF94_42920</name>
</gene>
<accession>A0ABS9TVC3</accession>
<feature type="transmembrane region" description="Helical" evidence="5">
    <location>
        <begin position="405"/>
        <end position="424"/>
    </location>
</feature>
<evidence type="ECO:0000313" key="6">
    <source>
        <dbReference type="EMBL" id="MCH6172456.1"/>
    </source>
</evidence>
<evidence type="ECO:0000313" key="7">
    <source>
        <dbReference type="Proteomes" id="UP001299970"/>
    </source>
</evidence>
<evidence type="ECO:0000256" key="1">
    <source>
        <dbReference type="ARBA" id="ARBA00004141"/>
    </source>
</evidence>